<feature type="active site" description="Nucleophile" evidence="4">
    <location>
        <position position="347"/>
    </location>
</feature>
<dbReference type="PANTHER" id="PTHR10353:SF209">
    <property type="entry name" value="GALACTOLIPID GALACTOSYLTRANSFERASE SFR2, CHLOROPLASTIC"/>
    <property type="match status" value="1"/>
</dbReference>
<dbReference type="PROSITE" id="PS00653">
    <property type="entry name" value="GLYCOSYL_HYDROL_F1_2"/>
    <property type="match status" value="1"/>
</dbReference>
<dbReference type="InterPro" id="IPR001360">
    <property type="entry name" value="Glyco_hydro_1"/>
</dbReference>
<dbReference type="InterPro" id="IPR018120">
    <property type="entry name" value="Glyco_hydro_1_AS"/>
</dbReference>
<dbReference type="InterPro" id="IPR033132">
    <property type="entry name" value="GH_1_N_CS"/>
</dbReference>
<dbReference type="EMBL" id="AP019376">
    <property type="protein sequence ID" value="BBH91183.1"/>
    <property type="molecule type" value="Genomic_DNA"/>
</dbReference>
<evidence type="ECO:0000256" key="1">
    <source>
        <dbReference type="ARBA" id="ARBA00010838"/>
    </source>
</evidence>
<sequence>MGNSQRLPFPDGFLWGTASSSYQCEGGNINNQWYRWEEQGRILSGEHCGDAANWWEAAEHDFELAEQMENNALRLSIEWSRVEPSEGRWDRAAIDRYRAMLQDLRQRNITPAVTLHHFTEPLWFVERGGFARRENIRLFLRYVHHVVDALQDLCSFWITINEPNVYAVEGYLLKNFPPGEGSILRTFQVLHHLMQAHVDAFYVIRRLQPQAMIGYCLHYRLFDPADARWPLDRAVAGAQDTFFNWAALRAAETGFFPFPLKLLLEPVYKAPGARDYHGINYYTRELVRFDPTVPFELFGRRFVKPDTLRNDKGLDQDFGEIYPEGMYRVLQGVYRRTRGNKPLYITENGFCDALDDRRPRAILEHLAMVWRAIQEGIPVRGYFYWSLTDNFEWNNGWYARFGLIDVDPKTQVRTPRPSASMFGEICRANAITEEIVARYAPEALETIFGRQKETQSELAV</sequence>
<evidence type="ECO:0000256" key="4">
    <source>
        <dbReference type="PROSITE-ProRule" id="PRU10055"/>
    </source>
</evidence>
<evidence type="ECO:0000256" key="6">
    <source>
        <dbReference type="RuleBase" id="RU004468"/>
    </source>
</evidence>
<keyword evidence="2 6" id="KW-0378">Hydrolase</keyword>
<keyword evidence="3 6" id="KW-0326">Glycosidase</keyword>
<protein>
    <submittedName>
        <fullName evidence="7">Beta-glucosidase</fullName>
    </submittedName>
</protein>
<dbReference type="PROSITE" id="PS00572">
    <property type="entry name" value="GLYCOSYL_HYDROL_F1_1"/>
    <property type="match status" value="1"/>
</dbReference>
<name>A0A455SRZ6_9CHLR</name>
<dbReference type="InterPro" id="IPR017853">
    <property type="entry name" value="GH"/>
</dbReference>
<gene>
    <name evidence="7" type="ORF">KTC_59340</name>
</gene>
<dbReference type="PANTHER" id="PTHR10353">
    <property type="entry name" value="GLYCOSYL HYDROLASE"/>
    <property type="match status" value="1"/>
</dbReference>
<evidence type="ECO:0000313" key="7">
    <source>
        <dbReference type="EMBL" id="BBH91183.1"/>
    </source>
</evidence>
<dbReference type="SUPFAM" id="SSF51445">
    <property type="entry name" value="(Trans)glycosidases"/>
    <property type="match status" value="1"/>
</dbReference>
<proteinExistence type="inferred from homology"/>
<comment type="similarity">
    <text evidence="1 5">Belongs to the glycosyl hydrolase 1 family.</text>
</comment>
<dbReference type="Pfam" id="PF00232">
    <property type="entry name" value="Glyco_hydro_1"/>
    <property type="match status" value="1"/>
</dbReference>
<dbReference type="AlphaFoldDB" id="A0A455SRZ6"/>
<dbReference type="GO" id="GO:0005975">
    <property type="term" value="P:carbohydrate metabolic process"/>
    <property type="evidence" value="ECO:0007669"/>
    <property type="project" value="InterPro"/>
</dbReference>
<evidence type="ECO:0000256" key="5">
    <source>
        <dbReference type="RuleBase" id="RU003690"/>
    </source>
</evidence>
<organism evidence="7">
    <name type="scientific">Thermosporothrix sp. COM3</name>
    <dbReference type="NCBI Taxonomy" id="2490863"/>
    <lineage>
        <taxon>Bacteria</taxon>
        <taxon>Bacillati</taxon>
        <taxon>Chloroflexota</taxon>
        <taxon>Ktedonobacteria</taxon>
        <taxon>Ktedonobacterales</taxon>
        <taxon>Thermosporotrichaceae</taxon>
        <taxon>Thermosporothrix</taxon>
    </lineage>
</organism>
<evidence type="ECO:0000256" key="3">
    <source>
        <dbReference type="ARBA" id="ARBA00023295"/>
    </source>
</evidence>
<dbReference type="GO" id="GO:0008422">
    <property type="term" value="F:beta-glucosidase activity"/>
    <property type="evidence" value="ECO:0007669"/>
    <property type="project" value="TreeGrafter"/>
</dbReference>
<dbReference type="PRINTS" id="PR00131">
    <property type="entry name" value="GLHYDRLASE1"/>
</dbReference>
<accession>A0A455SRZ6</accession>
<reference evidence="7" key="1">
    <citation type="submission" date="2018-12" db="EMBL/GenBank/DDBJ databases">
        <title>Novel natural products biosynthetic potential of the class Ktedonobacteria.</title>
        <authorList>
            <person name="Zheng Y."/>
            <person name="Saitou A."/>
            <person name="Wang C.M."/>
            <person name="Toyoda A."/>
            <person name="Minakuchi Y."/>
            <person name="Sekiguchi Y."/>
            <person name="Ueda K."/>
            <person name="Takano H."/>
            <person name="Sakai Y."/>
            <person name="Yokota A."/>
            <person name="Yabe S."/>
        </authorList>
    </citation>
    <scope>NUCLEOTIDE SEQUENCE</scope>
    <source>
        <strain evidence="7">COM3</strain>
    </source>
</reference>
<evidence type="ECO:0000256" key="2">
    <source>
        <dbReference type="ARBA" id="ARBA00022801"/>
    </source>
</evidence>
<dbReference type="Gene3D" id="3.20.20.80">
    <property type="entry name" value="Glycosidases"/>
    <property type="match status" value="1"/>
</dbReference>